<dbReference type="EMBL" id="JAMPKK010000042">
    <property type="protein sequence ID" value="MEP0866356.1"/>
    <property type="molecule type" value="Genomic_DNA"/>
</dbReference>
<dbReference type="PANTHER" id="PTHR33490">
    <property type="entry name" value="BLR5614 PROTEIN-RELATED"/>
    <property type="match status" value="1"/>
</dbReference>
<dbReference type="InterPro" id="IPR002931">
    <property type="entry name" value="Transglutaminase-like"/>
</dbReference>
<organism evidence="2 3">
    <name type="scientific">Funiculus sociatus GB2-A5</name>
    <dbReference type="NCBI Taxonomy" id="2933946"/>
    <lineage>
        <taxon>Bacteria</taxon>
        <taxon>Bacillati</taxon>
        <taxon>Cyanobacteriota</taxon>
        <taxon>Cyanophyceae</taxon>
        <taxon>Coleofasciculales</taxon>
        <taxon>Coleofasciculaceae</taxon>
        <taxon>Funiculus</taxon>
    </lineage>
</organism>
<dbReference type="SUPFAM" id="SSF54001">
    <property type="entry name" value="Cysteine proteinases"/>
    <property type="match status" value="1"/>
</dbReference>
<protein>
    <submittedName>
        <fullName evidence="2">Transglutaminase family protein</fullName>
    </submittedName>
</protein>
<dbReference type="Proteomes" id="UP001442494">
    <property type="component" value="Unassembled WGS sequence"/>
</dbReference>
<dbReference type="Gene3D" id="3.10.620.30">
    <property type="match status" value="1"/>
</dbReference>
<dbReference type="RefSeq" id="WP_190417792.1">
    <property type="nucleotide sequence ID" value="NZ_JAMPKK010000042.1"/>
</dbReference>
<proteinExistence type="predicted"/>
<evidence type="ECO:0000259" key="1">
    <source>
        <dbReference type="Pfam" id="PF01841"/>
    </source>
</evidence>
<dbReference type="InterPro" id="IPR038765">
    <property type="entry name" value="Papain-like_cys_pep_sf"/>
</dbReference>
<accession>A0ABV0JSI6</accession>
<gene>
    <name evidence="2" type="ORF">NDI37_18015</name>
</gene>
<keyword evidence="3" id="KW-1185">Reference proteome</keyword>
<evidence type="ECO:0000313" key="3">
    <source>
        <dbReference type="Proteomes" id="UP001442494"/>
    </source>
</evidence>
<dbReference type="Pfam" id="PF01841">
    <property type="entry name" value="Transglut_core"/>
    <property type="match status" value="1"/>
</dbReference>
<feature type="domain" description="Transglutaminase-like" evidence="1">
    <location>
        <begin position="31"/>
        <end position="139"/>
    </location>
</feature>
<sequence length="202" mass="22987">MKLIPEVNNLKEYLAPSEVIDHNIESIQNIAKKLAANNENDDIHLAKTVYEYVRDKISHSFDINSDTVTCNASDVLKYKQGICYAKSHLLAAILRYLGIPTGLCYQKLILDDTDKPLFTLHGLNAIYLKSLKRWIRVDARGNKEGVAAEFSIDTEMLAFFVREELGERDYPTIYAKANKTVIKSLKNSNNREDLIKNLPLEL</sequence>
<evidence type="ECO:0000313" key="2">
    <source>
        <dbReference type="EMBL" id="MEP0866356.1"/>
    </source>
</evidence>
<dbReference type="PANTHER" id="PTHR33490:SF3">
    <property type="entry name" value="CONSERVED INTEGRAL MEMBRANE PROTEIN"/>
    <property type="match status" value="1"/>
</dbReference>
<reference evidence="2 3" key="1">
    <citation type="submission" date="2022-04" db="EMBL/GenBank/DDBJ databases">
        <title>Positive selection, recombination, and allopatry shape intraspecific diversity of widespread and dominant cyanobacteria.</title>
        <authorList>
            <person name="Wei J."/>
            <person name="Shu W."/>
            <person name="Hu C."/>
        </authorList>
    </citation>
    <scope>NUCLEOTIDE SEQUENCE [LARGE SCALE GENOMIC DNA]</scope>
    <source>
        <strain evidence="2 3">GB2-A5</strain>
    </source>
</reference>
<comment type="caution">
    <text evidence="2">The sequence shown here is derived from an EMBL/GenBank/DDBJ whole genome shotgun (WGS) entry which is preliminary data.</text>
</comment>
<name>A0ABV0JSI6_9CYAN</name>